<dbReference type="GeneID" id="7051872"/>
<reference evidence="7 8" key="1">
    <citation type="journal article" date="2011" name="Science">
        <title>Comparative functional genomics of the fission yeasts.</title>
        <authorList>
            <person name="Rhind N."/>
            <person name="Chen Z."/>
            <person name="Yassour M."/>
            <person name="Thompson D.A."/>
            <person name="Haas B.J."/>
            <person name="Habib N."/>
            <person name="Wapinski I."/>
            <person name="Roy S."/>
            <person name="Lin M.F."/>
            <person name="Heiman D.I."/>
            <person name="Young S.K."/>
            <person name="Furuya K."/>
            <person name="Guo Y."/>
            <person name="Pidoux A."/>
            <person name="Chen H.M."/>
            <person name="Robbertse B."/>
            <person name="Goldberg J.M."/>
            <person name="Aoki K."/>
            <person name="Bayne E.H."/>
            <person name="Berlin A.M."/>
            <person name="Desjardins C.A."/>
            <person name="Dobbs E."/>
            <person name="Dukaj L."/>
            <person name="Fan L."/>
            <person name="FitzGerald M.G."/>
            <person name="French C."/>
            <person name="Gujja S."/>
            <person name="Hansen K."/>
            <person name="Keifenheim D."/>
            <person name="Levin J.Z."/>
            <person name="Mosher R.A."/>
            <person name="Mueller C.A."/>
            <person name="Pfiffner J."/>
            <person name="Priest M."/>
            <person name="Russ C."/>
            <person name="Smialowska A."/>
            <person name="Swoboda P."/>
            <person name="Sykes S.M."/>
            <person name="Vaughn M."/>
            <person name="Vengrova S."/>
            <person name="Yoder R."/>
            <person name="Zeng Q."/>
            <person name="Allshire R."/>
            <person name="Baulcombe D."/>
            <person name="Birren B.W."/>
            <person name="Brown W."/>
            <person name="Ekwall K."/>
            <person name="Kellis M."/>
            <person name="Leatherwood J."/>
            <person name="Levin H."/>
            <person name="Margalit H."/>
            <person name="Martienssen R."/>
            <person name="Nieduszynski C.A."/>
            <person name="Spatafora J.W."/>
            <person name="Friedman N."/>
            <person name="Dalgaard J.Z."/>
            <person name="Baumann P."/>
            <person name="Niki H."/>
            <person name="Regev A."/>
            <person name="Nusbaum C."/>
        </authorList>
    </citation>
    <scope>NUCLEOTIDE SEQUENCE [LARGE SCALE GENOMIC DNA]</scope>
    <source>
        <strain evidence="8">yFS275 / FY16936</strain>
    </source>
</reference>
<keyword evidence="3 6" id="KW-0812">Transmembrane</keyword>
<dbReference type="Pfam" id="PF03647">
    <property type="entry name" value="Tmemb_14"/>
    <property type="match status" value="1"/>
</dbReference>
<evidence type="ECO:0000256" key="5">
    <source>
        <dbReference type="ARBA" id="ARBA00023136"/>
    </source>
</evidence>
<evidence type="ECO:0000256" key="1">
    <source>
        <dbReference type="ARBA" id="ARBA00004370"/>
    </source>
</evidence>
<dbReference type="OMA" id="ALATWYY"/>
<dbReference type="AlphaFoldDB" id="B6K712"/>
<protein>
    <recommendedName>
        <fullName evidence="9">Transmembrane protein 14</fullName>
    </recommendedName>
</protein>
<dbReference type="Gene3D" id="1.10.10.1740">
    <property type="entry name" value="Transmembrane protein 14-like"/>
    <property type="match status" value="1"/>
</dbReference>
<comment type="similarity">
    <text evidence="2">Belongs to the TMEM14 family.</text>
</comment>
<evidence type="ECO:0000256" key="4">
    <source>
        <dbReference type="ARBA" id="ARBA00022989"/>
    </source>
</evidence>
<gene>
    <name evidence="7" type="ORF">SJAG_04515</name>
</gene>
<dbReference type="InterPro" id="IPR005349">
    <property type="entry name" value="TMEM14"/>
</dbReference>
<feature type="transmembrane region" description="Helical" evidence="6">
    <location>
        <begin position="9"/>
        <end position="26"/>
    </location>
</feature>
<evidence type="ECO:0008006" key="9">
    <source>
        <dbReference type="Google" id="ProtNLM"/>
    </source>
</evidence>
<keyword evidence="8" id="KW-1185">Reference proteome</keyword>
<dbReference type="HOGENOM" id="CLU_096652_3_0_1"/>
<sequence length="111" mass="11477">MLSMKTENVGYAVAAFLGLGGLMGYVRKGSKVSLIAGSAVGAMYAVASYVERQGCDFGHVVGLTASTLLLGSSVPRALKGRKPVPCMLSAIGVGTAILYGKLTLNNHKSLW</sequence>
<evidence type="ECO:0000256" key="3">
    <source>
        <dbReference type="ARBA" id="ARBA00022692"/>
    </source>
</evidence>
<comment type="subcellular location">
    <subcellularLocation>
        <location evidence="1">Membrane</location>
    </subcellularLocation>
</comment>
<dbReference type="EMBL" id="KE651168">
    <property type="protein sequence ID" value="EEB09316.1"/>
    <property type="molecule type" value="Genomic_DNA"/>
</dbReference>
<evidence type="ECO:0000313" key="7">
    <source>
        <dbReference type="EMBL" id="EEB09316.1"/>
    </source>
</evidence>
<name>B6K712_SCHJY</name>
<dbReference type="Proteomes" id="UP000001744">
    <property type="component" value="Unassembled WGS sequence"/>
</dbReference>
<dbReference type="JaponicusDB" id="SJAG_04515"/>
<keyword evidence="4 6" id="KW-1133">Transmembrane helix</keyword>
<dbReference type="OrthoDB" id="5620at2759"/>
<dbReference type="PANTHER" id="PTHR12668">
    <property type="entry name" value="TRANSMEMBRANE PROTEIN 14, 15"/>
    <property type="match status" value="1"/>
</dbReference>
<proteinExistence type="inferred from homology"/>
<dbReference type="InterPro" id="IPR044890">
    <property type="entry name" value="TMEM14_sf"/>
</dbReference>
<dbReference type="VEuPathDB" id="FungiDB:SJAG_04515"/>
<dbReference type="RefSeq" id="XP_002175609.1">
    <property type="nucleotide sequence ID" value="XM_002175573.2"/>
</dbReference>
<evidence type="ECO:0000313" key="8">
    <source>
        <dbReference type="Proteomes" id="UP000001744"/>
    </source>
</evidence>
<dbReference type="GO" id="GO:0016020">
    <property type="term" value="C:membrane"/>
    <property type="evidence" value="ECO:0007669"/>
    <property type="project" value="UniProtKB-SubCell"/>
</dbReference>
<keyword evidence="5 6" id="KW-0472">Membrane</keyword>
<organism evidence="7 8">
    <name type="scientific">Schizosaccharomyces japonicus (strain yFS275 / FY16936)</name>
    <name type="common">Fission yeast</name>
    <dbReference type="NCBI Taxonomy" id="402676"/>
    <lineage>
        <taxon>Eukaryota</taxon>
        <taxon>Fungi</taxon>
        <taxon>Dikarya</taxon>
        <taxon>Ascomycota</taxon>
        <taxon>Taphrinomycotina</taxon>
        <taxon>Schizosaccharomycetes</taxon>
        <taxon>Schizosaccharomycetales</taxon>
        <taxon>Schizosaccharomycetaceae</taxon>
        <taxon>Schizosaccharomyces</taxon>
    </lineage>
</organism>
<dbReference type="STRING" id="402676.B6K712"/>
<accession>B6K712</accession>
<dbReference type="PANTHER" id="PTHR12668:SF53">
    <property type="entry name" value="TMEM14 PROTEIN HOMOLOG YJR085C"/>
    <property type="match status" value="1"/>
</dbReference>
<dbReference type="eggNOG" id="KOG4267">
    <property type="taxonomic scope" value="Eukaryota"/>
</dbReference>
<evidence type="ECO:0000256" key="6">
    <source>
        <dbReference type="SAM" id="Phobius"/>
    </source>
</evidence>
<evidence type="ECO:0000256" key="2">
    <source>
        <dbReference type="ARBA" id="ARBA00007590"/>
    </source>
</evidence>